<evidence type="ECO:0000313" key="2">
    <source>
        <dbReference type="Proteomes" id="UP000507245"/>
    </source>
</evidence>
<dbReference type="AlphaFoldDB" id="A0A6J5W1A7"/>
<dbReference type="Proteomes" id="UP000507245">
    <property type="component" value="Unassembled WGS sequence"/>
</dbReference>
<dbReference type="PANTHER" id="PTHR31900:SF34">
    <property type="entry name" value="EMB|CAB62440.1-RELATED"/>
    <property type="match status" value="1"/>
</dbReference>
<proteinExistence type="predicted"/>
<name>A0A6J5W1A7_PRUAR</name>
<dbReference type="EMBL" id="CAEKKB010000001">
    <property type="protein sequence ID" value="CAB4295360.1"/>
    <property type="molecule type" value="Genomic_DNA"/>
</dbReference>
<keyword evidence="2" id="KW-1185">Reference proteome</keyword>
<protein>
    <submittedName>
        <fullName evidence="1">Uncharacterized protein</fullName>
    </submittedName>
</protein>
<reference evidence="2" key="1">
    <citation type="journal article" date="2020" name="Genome Biol.">
        <title>Gamete binning: chromosome-level and haplotype-resolved genome assembly enabled by high-throughput single-cell sequencing of gamete genomes.</title>
        <authorList>
            <person name="Campoy J.A."/>
            <person name="Sun H."/>
            <person name="Goel M."/>
            <person name="Jiao W.-B."/>
            <person name="Folz-Donahue K."/>
            <person name="Wang N."/>
            <person name="Rubio M."/>
            <person name="Liu C."/>
            <person name="Kukat C."/>
            <person name="Ruiz D."/>
            <person name="Huettel B."/>
            <person name="Schneeberger K."/>
        </authorList>
    </citation>
    <scope>NUCLEOTIDE SEQUENCE [LARGE SCALE GENOMIC DNA]</scope>
    <source>
        <strain evidence="2">cv. Rojo Pasion</strain>
    </source>
</reference>
<dbReference type="PANTHER" id="PTHR31900">
    <property type="entry name" value="F-BOX/RNI SUPERFAMILY PROTEIN-RELATED"/>
    <property type="match status" value="1"/>
</dbReference>
<organism evidence="1 2">
    <name type="scientific">Prunus armeniaca</name>
    <name type="common">Apricot</name>
    <name type="synonym">Armeniaca vulgaris</name>
    <dbReference type="NCBI Taxonomy" id="36596"/>
    <lineage>
        <taxon>Eukaryota</taxon>
        <taxon>Viridiplantae</taxon>
        <taxon>Streptophyta</taxon>
        <taxon>Embryophyta</taxon>
        <taxon>Tracheophyta</taxon>
        <taxon>Spermatophyta</taxon>
        <taxon>Magnoliopsida</taxon>
        <taxon>eudicotyledons</taxon>
        <taxon>Gunneridae</taxon>
        <taxon>Pentapetalae</taxon>
        <taxon>rosids</taxon>
        <taxon>fabids</taxon>
        <taxon>Rosales</taxon>
        <taxon>Rosaceae</taxon>
        <taxon>Amygdaloideae</taxon>
        <taxon>Amygdaleae</taxon>
        <taxon>Prunus</taxon>
    </lineage>
</organism>
<sequence>MEVYKNQHLKVLKLSRVRVHDDEPLGSFPSLKMQVDISYACDESLQKFYHHCPVIEELRTEGELDTFPNYDDDEEEKIHAFKIRAKNLESLFINEDILVDYEMEEWISLVEGNIQIGWEDYQYGMSGRIFFNNAFKIMRGLTHAMTLTIGERTTGVRLISFW</sequence>
<dbReference type="InterPro" id="IPR050232">
    <property type="entry name" value="FBL13/AtMIF1-like"/>
</dbReference>
<dbReference type="OrthoDB" id="1166590at2759"/>
<accession>A0A6J5W1A7</accession>
<evidence type="ECO:0000313" key="1">
    <source>
        <dbReference type="EMBL" id="CAB4295360.1"/>
    </source>
</evidence>
<gene>
    <name evidence="1" type="ORF">ORAREDHAP_LOCUS6703</name>
</gene>